<evidence type="ECO:0000313" key="3">
    <source>
        <dbReference type="Proteomes" id="UP001142055"/>
    </source>
</evidence>
<keyword evidence="1" id="KW-0472">Membrane</keyword>
<comment type="caution">
    <text evidence="2">The sequence shown here is derived from an EMBL/GenBank/DDBJ whole genome shotgun (WGS) entry which is preliminary data.</text>
</comment>
<keyword evidence="1" id="KW-1133">Transmembrane helix</keyword>
<dbReference type="Proteomes" id="UP001142055">
    <property type="component" value="Chromosome 1"/>
</dbReference>
<keyword evidence="3" id="KW-1185">Reference proteome</keyword>
<evidence type="ECO:0000313" key="2">
    <source>
        <dbReference type="EMBL" id="KAJ6223494.1"/>
    </source>
</evidence>
<organism evidence="2 3">
    <name type="scientific">Blomia tropicalis</name>
    <name type="common">Mite</name>
    <dbReference type="NCBI Taxonomy" id="40697"/>
    <lineage>
        <taxon>Eukaryota</taxon>
        <taxon>Metazoa</taxon>
        <taxon>Ecdysozoa</taxon>
        <taxon>Arthropoda</taxon>
        <taxon>Chelicerata</taxon>
        <taxon>Arachnida</taxon>
        <taxon>Acari</taxon>
        <taxon>Acariformes</taxon>
        <taxon>Sarcoptiformes</taxon>
        <taxon>Astigmata</taxon>
        <taxon>Glycyphagoidea</taxon>
        <taxon>Echimyopodidae</taxon>
        <taxon>Blomia</taxon>
    </lineage>
</organism>
<reference evidence="2" key="1">
    <citation type="submission" date="2022-12" db="EMBL/GenBank/DDBJ databases">
        <title>Genome assemblies of Blomia tropicalis.</title>
        <authorList>
            <person name="Cui Y."/>
        </authorList>
    </citation>
    <scope>NUCLEOTIDE SEQUENCE</scope>
    <source>
        <tissue evidence="2">Adult mites</tissue>
    </source>
</reference>
<dbReference type="OMA" id="MLSECEL"/>
<feature type="transmembrane region" description="Helical" evidence="1">
    <location>
        <begin position="39"/>
        <end position="58"/>
    </location>
</feature>
<protein>
    <submittedName>
        <fullName evidence="2">Uncharacterized protein</fullName>
    </submittedName>
</protein>
<name>A0A9Q0RR54_BLOTA</name>
<accession>A0A9Q0RR54</accession>
<gene>
    <name evidence="2" type="ORF">RDWZM_002039</name>
</gene>
<dbReference type="EMBL" id="JAPWDV010000001">
    <property type="protein sequence ID" value="KAJ6223494.1"/>
    <property type="molecule type" value="Genomic_DNA"/>
</dbReference>
<feature type="transmembrane region" description="Helical" evidence="1">
    <location>
        <begin position="14"/>
        <end position="32"/>
    </location>
</feature>
<keyword evidence="1" id="KW-0812">Transmembrane</keyword>
<proteinExistence type="predicted"/>
<evidence type="ECO:0000256" key="1">
    <source>
        <dbReference type="SAM" id="Phobius"/>
    </source>
</evidence>
<sequence>MVTECEFRAVCKGAALFTIGFSFPYIALSAYVKKSNPRAFRYLLVIPVMTSLHMLTYIPKDLEKCRQQQMEQELKK</sequence>
<dbReference type="AlphaFoldDB" id="A0A9Q0RR54"/>
<dbReference type="OrthoDB" id="6507888at2759"/>